<proteinExistence type="inferred from homology"/>
<organism evidence="5 6">
    <name type="scientific">Candidatus Gottesmanbacteria bacterium RIFCSPHIGHO2_01_FULL_47_48</name>
    <dbReference type="NCBI Taxonomy" id="1798381"/>
    <lineage>
        <taxon>Bacteria</taxon>
        <taxon>Candidatus Gottesmaniibacteriota</taxon>
    </lineage>
</organism>
<dbReference type="Gene3D" id="3.40.50.970">
    <property type="match status" value="1"/>
</dbReference>
<sequence>MEIRDLELKANEIRQDLIKMLVEAGSGHSAGPLDLADLFTALYFGGLLKYRASEPEWAERDRLVLSCGHTCPILYTTLIHAGVLRSDELLTLRKLGTRLQGHPHHEQVYLENRGNRGDWGNHENTPGVENSAGPLGQGMSVGVGMALAGKMDRKPWRVYLIGSDGEMNEGQTWEALMLAAKYKLSNLTYFVDRNNIQIDGYTEKVMPLDSVAEKLRAWNLNVIEVDGHSFEQIIAAVKESWEEKERPTAIVCYTIPGKGVESIEGDFLWHGKPPLPEQGEEFLKELRTLEGKIVHEG</sequence>
<evidence type="ECO:0000313" key="5">
    <source>
        <dbReference type="EMBL" id="OGG18454.1"/>
    </source>
</evidence>
<comment type="cofactor">
    <cofactor evidence="1">
        <name>thiamine diphosphate</name>
        <dbReference type="ChEBI" id="CHEBI:58937"/>
    </cofactor>
</comment>
<evidence type="ECO:0000256" key="3">
    <source>
        <dbReference type="ARBA" id="ARBA00023052"/>
    </source>
</evidence>
<dbReference type="InterPro" id="IPR005474">
    <property type="entry name" value="Transketolase_N"/>
</dbReference>
<dbReference type="EMBL" id="MFJK01000014">
    <property type="protein sequence ID" value="OGG18454.1"/>
    <property type="molecule type" value="Genomic_DNA"/>
</dbReference>
<evidence type="ECO:0000256" key="1">
    <source>
        <dbReference type="ARBA" id="ARBA00001964"/>
    </source>
</evidence>
<comment type="similarity">
    <text evidence="2">Belongs to the transketolase family.</text>
</comment>
<evidence type="ECO:0000256" key="2">
    <source>
        <dbReference type="ARBA" id="ARBA00007131"/>
    </source>
</evidence>
<name>A0A1F6A1H9_9BACT</name>
<dbReference type="PANTHER" id="PTHR47514">
    <property type="entry name" value="TRANSKETOLASE N-TERMINAL SECTION-RELATED"/>
    <property type="match status" value="1"/>
</dbReference>
<dbReference type="Pfam" id="PF00456">
    <property type="entry name" value="Transketolase_N"/>
    <property type="match status" value="1"/>
</dbReference>
<accession>A0A1F6A1H9</accession>
<dbReference type="SUPFAM" id="SSF52518">
    <property type="entry name" value="Thiamin diphosphate-binding fold (THDP-binding)"/>
    <property type="match status" value="1"/>
</dbReference>
<dbReference type="PANTHER" id="PTHR47514:SF1">
    <property type="entry name" value="TRANSKETOLASE N-TERMINAL SECTION-RELATED"/>
    <property type="match status" value="1"/>
</dbReference>
<dbReference type="AlphaFoldDB" id="A0A1F6A1H9"/>
<evidence type="ECO:0000313" key="6">
    <source>
        <dbReference type="Proteomes" id="UP000177871"/>
    </source>
</evidence>
<reference evidence="5 6" key="1">
    <citation type="journal article" date="2016" name="Nat. Commun.">
        <title>Thousands of microbial genomes shed light on interconnected biogeochemical processes in an aquifer system.</title>
        <authorList>
            <person name="Anantharaman K."/>
            <person name="Brown C.T."/>
            <person name="Hug L.A."/>
            <person name="Sharon I."/>
            <person name="Castelle C.J."/>
            <person name="Probst A.J."/>
            <person name="Thomas B.C."/>
            <person name="Singh A."/>
            <person name="Wilkins M.J."/>
            <person name="Karaoz U."/>
            <person name="Brodie E.L."/>
            <person name="Williams K.H."/>
            <person name="Hubbard S.S."/>
            <person name="Banfield J.F."/>
        </authorList>
    </citation>
    <scope>NUCLEOTIDE SEQUENCE [LARGE SCALE GENOMIC DNA]</scope>
</reference>
<protein>
    <submittedName>
        <fullName evidence="5">Transketolase</fullName>
    </submittedName>
</protein>
<dbReference type="InterPro" id="IPR029061">
    <property type="entry name" value="THDP-binding"/>
</dbReference>
<dbReference type="Proteomes" id="UP000177871">
    <property type="component" value="Unassembled WGS sequence"/>
</dbReference>
<feature type="domain" description="Transketolase N-terminal" evidence="4">
    <location>
        <begin position="10"/>
        <end position="273"/>
    </location>
</feature>
<dbReference type="CDD" id="cd02012">
    <property type="entry name" value="TPP_TK"/>
    <property type="match status" value="1"/>
</dbReference>
<keyword evidence="3" id="KW-0786">Thiamine pyrophosphate</keyword>
<comment type="caution">
    <text evidence="5">The sequence shown here is derived from an EMBL/GenBank/DDBJ whole genome shotgun (WGS) entry which is preliminary data.</text>
</comment>
<dbReference type="STRING" id="1798381.A2721_01555"/>
<evidence type="ECO:0000259" key="4">
    <source>
        <dbReference type="Pfam" id="PF00456"/>
    </source>
</evidence>
<gene>
    <name evidence="5" type="ORF">A2721_01555</name>
</gene>